<dbReference type="GO" id="GO:0016020">
    <property type="term" value="C:membrane"/>
    <property type="evidence" value="ECO:0007669"/>
    <property type="project" value="UniProtKB-UniRule"/>
</dbReference>
<keyword evidence="5" id="KW-1185">Reference proteome</keyword>
<reference evidence="4 5" key="1">
    <citation type="submission" date="2011-11" db="EMBL/GenBank/DDBJ databases">
        <title>Improved High-Quality Draft sequence of Beggiatoa alba B18lD.</title>
        <authorList>
            <consortium name="US DOE Joint Genome Institute"/>
            <person name="Lucas S."/>
            <person name="Han J."/>
            <person name="Lapidus A."/>
            <person name="Cheng J.-F."/>
            <person name="Goodwin L."/>
            <person name="Pitluck S."/>
            <person name="Peters L."/>
            <person name="Mikhailova N."/>
            <person name="Held B."/>
            <person name="Detter J.C."/>
            <person name="Han C."/>
            <person name="Tapia R."/>
            <person name="Land M."/>
            <person name="Hauser L."/>
            <person name="Kyrpides N."/>
            <person name="Ivanova N."/>
            <person name="Pagani I."/>
            <person name="Samuel K."/>
            <person name="Teske A."/>
            <person name="Mueller J."/>
            <person name="Woyke T."/>
        </authorList>
    </citation>
    <scope>NUCLEOTIDE SEQUENCE [LARGE SCALE GENOMIC DNA]</scope>
    <source>
        <strain evidence="4 5">B18LD</strain>
    </source>
</reference>
<dbReference type="STRING" id="395493.BegalDRAFT_2915"/>
<dbReference type="PROSITE" id="PS51123">
    <property type="entry name" value="OMPA_2"/>
    <property type="match status" value="1"/>
</dbReference>
<accession>I3CJF0</accession>
<dbReference type="Gene3D" id="3.30.1330.60">
    <property type="entry name" value="OmpA-like domain"/>
    <property type="match status" value="1"/>
</dbReference>
<keyword evidence="1" id="KW-0472">Membrane</keyword>
<feature type="chain" id="PRO_5003669013" evidence="2">
    <location>
        <begin position="20"/>
        <end position="406"/>
    </location>
</feature>
<sequence length="406" mass="45671">MQVSSMTYIRLLSLCFFLAGCQTLPKPPQQVVDYPISFEAAVTAVTHQLLGTLAKQQAGNQLIIVLDPFVDANSGDVLEISRSIEEDMIAEGKKYYPSYILDRLTPALLRRAQYVLNGTINLRDYQLSTESATDKYYQLSASLVDLKTGVVIAHAMSWIADADLNYVRTPLYRNSPTFFKDKRVQSQIETAETHEGKSADDEYYSSLDTNALLVEAETAYENTNYTKAHYLFQKAAARSDGQVMKTYLGLYETTRKTEKENVANQEAAFTKLLALSIQETNSLNIRFLFEVNSIEFINNNSIRQQYAEWLRMISRFLQKNSYCFQVVGHSSKTGKADYNLKLSVERAEHVRQLLAVELPSLATQSKAIGKGFSENLVGSGTDDAQDAIDRRVELSIVNCQDFKVTP</sequence>
<evidence type="ECO:0000259" key="3">
    <source>
        <dbReference type="PROSITE" id="PS51123"/>
    </source>
</evidence>
<dbReference type="Proteomes" id="UP000005744">
    <property type="component" value="Unassembled WGS sequence"/>
</dbReference>
<dbReference type="Pfam" id="PF00691">
    <property type="entry name" value="OmpA"/>
    <property type="match status" value="1"/>
</dbReference>
<feature type="domain" description="OmpA-like" evidence="3">
    <location>
        <begin position="276"/>
        <end position="400"/>
    </location>
</feature>
<dbReference type="EMBL" id="JH600070">
    <property type="protein sequence ID" value="EIJ43743.1"/>
    <property type="molecule type" value="Genomic_DNA"/>
</dbReference>
<feature type="signal peptide" evidence="2">
    <location>
        <begin position="1"/>
        <end position="19"/>
    </location>
</feature>
<dbReference type="InterPro" id="IPR006665">
    <property type="entry name" value="OmpA-like"/>
</dbReference>
<keyword evidence="2" id="KW-0732">Signal</keyword>
<dbReference type="AlphaFoldDB" id="I3CJF0"/>
<evidence type="ECO:0000256" key="2">
    <source>
        <dbReference type="SAM" id="SignalP"/>
    </source>
</evidence>
<evidence type="ECO:0000313" key="5">
    <source>
        <dbReference type="Proteomes" id="UP000005744"/>
    </source>
</evidence>
<dbReference type="PANTHER" id="PTHR30329:SF21">
    <property type="entry name" value="LIPOPROTEIN YIAD-RELATED"/>
    <property type="match status" value="1"/>
</dbReference>
<organism evidence="4 5">
    <name type="scientific">Beggiatoa alba B18LD</name>
    <dbReference type="NCBI Taxonomy" id="395493"/>
    <lineage>
        <taxon>Bacteria</taxon>
        <taxon>Pseudomonadati</taxon>
        <taxon>Pseudomonadota</taxon>
        <taxon>Gammaproteobacteria</taxon>
        <taxon>Thiotrichales</taxon>
        <taxon>Thiotrichaceae</taxon>
        <taxon>Beggiatoa</taxon>
    </lineage>
</organism>
<protein>
    <submittedName>
        <fullName evidence="4">Outer membrane protein/peptidoglycan-associated (Lipo)protein</fullName>
    </submittedName>
</protein>
<evidence type="ECO:0000313" key="4">
    <source>
        <dbReference type="EMBL" id="EIJ43743.1"/>
    </source>
</evidence>
<gene>
    <name evidence="4" type="ORF">BegalDRAFT_2915</name>
</gene>
<dbReference type="CDD" id="cd07185">
    <property type="entry name" value="OmpA_C-like"/>
    <property type="match status" value="1"/>
</dbReference>
<dbReference type="PANTHER" id="PTHR30329">
    <property type="entry name" value="STATOR ELEMENT OF FLAGELLAR MOTOR COMPLEX"/>
    <property type="match status" value="1"/>
</dbReference>
<dbReference type="InterPro" id="IPR036737">
    <property type="entry name" value="OmpA-like_sf"/>
</dbReference>
<dbReference type="SUPFAM" id="SSF103088">
    <property type="entry name" value="OmpA-like"/>
    <property type="match status" value="1"/>
</dbReference>
<dbReference type="HOGENOM" id="CLU_683235_0_0_6"/>
<proteinExistence type="predicted"/>
<name>I3CJF0_9GAMM</name>
<evidence type="ECO:0000256" key="1">
    <source>
        <dbReference type="PROSITE-ProRule" id="PRU00473"/>
    </source>
</evidence>
<dbReference type="InterPro" id="IPR050330">
    <property type="entry name" value="Bact_OuterMem_StrucFunc"/>
</dbReference>
<dbReference type="eggNOG" id="COG2885">
    <property type="taxonomic scope" value="Bacteria"/>
</dbReference>